<dbReference type="InterPro" id="IPR002156">
    <property type="entry name" value="RNaseH_domain"/>
</dbReference>
<dbReference type="VEuPathDB" id="VectorBase:RPRC009539"/>
<accession>T1HZR9</accession>
<evidence type="ECO:0000313" key="1">
    <source>
        <dbReference type="EnsemblMetazoa" id="RPRC009539-PA"/>
    </source>
</evidence>
<dbReference type="Gene3D" id="3.30.420.10">
    <property type="entry name" value="Ribonuclease H-like superfamily/Ribonuclease H"/>
    <property type="match status" value="1"/>
</dbReference>
<reference evidence="1" key="1">
    <citation type="submission" date="2015-05" db="UniProtKB">
        <authorList>
            <consortium name="EnsemblMetazoa"/>
        </authorList>
    </citation>
    <scope>IDENTIFICATION</scope>
</reference>
<protein>
    <submittedName>
        <fullName evidence="1">RNase H domain-containing protein</fullName>
    </submittedName>
</protein>
<dbReference type="Proteomes" id="UP000015103">
    <property type="component" value="Unassembled WGS sequence"/>
</dbReference>
<dbReference type="SUPFAM" id="SSF53098">
    <property type="entry name" value="Ribonuclease H-like"/>
    <property type="match status" value="1"/>
</dbReference>
<evidence type="ECO:0000313" key="2">
    <source>
        <dbReference type="Proteomes" id="UP000015103"/>
    </source>
</evidence>
<keyword evidence="2" id="KW-1185">Reference proteome</keyword>
<dbReference type="HOGENOM" id="CLU_1379684_0_0_1"/>
<dbReference type="GO" id="GO:0004523">
    <property type="term" value="F:RNA-DNA hybrid ribonuclease activity"/>
    <property type="evidence" value="ECO:0007669"/>
    <property type="project" value="InterPro"/>
</dbReference>
<dbReference type="AlphaFoldDB" id="T1HZR9"/>
<dbReference type="InterPro" id="IPR036397">
    <property type="entry name" value="RNaseH_sf"/>
</dbReference>
<sequence>METLDDEVKSNWKYALQLPEQALMINPIKSLFGSKVVLLPVSITTCDGTVDPSCTEGPGLAWHNKVRLEWVPGHVGIKGNETADQRARNGAKTPFVDLEPVLGITKGAVCAALRDWMWREHEKNCETLPGVKHVFKKKKKLLPRAYEKTGISCTVAGGVPEDGRTCARTKYSIAFKQNIELLMFSRKDTKREENRRRS</sequence>
<name>T1HZR9_RHOPR</name>
<dbReference type="PROSITE" id="PS50879">
    <property type="entry name" value="RNASE_H_1"/>
    <property type="match status" value="1"/>
</dbReference>
<dbReference type="InterPro" id="IPR012337">
    <property type="entry name" value="RNaseH-like_sf"/>
</dbReference>
<dbReference type="EMBL" id="ACPB03007504">
    <property type="status" value="NOT_ANNOTATED_CDS"/>
    <property type="molecule type" value="Genomic_DNA"/>
</dbReference>
<organism evidence="1 2">
    <name type="scientific">Rhodnius prolixus</name>
    <name type="common">Triatomid bug</name>
    <dbReference type="NCBI Taxonomy" id="13249"/>
    <lineage>
        <taxon>Eukaryota</taxon>
        <taxon>Metazoa</taxon>
        <taxon>Ecdysozoa</taxon>
        <taxon>Arthropoda</taxon>
        <taxon>Hexapoda</taxon>
        <taxon>Insecta</taxon>
        <taxon>Pterygota</taxon>
        <taxon>Neoptera</taxon>
        <taxon>Paraneoptera</taxon>
        <taxon>Hemiptera</taxon>
        <taxon>Heteroptera</taxon>
        <taxon>Panheteroptera</taxon>
        <taxon>Cimicomorpha</taxon>
        <taxon>Reduviidae</taxon>
        <taxon>Triatominae</taxon>
        <taxon>Rhodnius</taxon>
    </lineage>
</organism>
<proteinExistence type="predicted"/>
<dbReference type="InParanoid" id="T1HZR9"/>
<dbReference type="EnsemblMetazoa" id="RPRC009539-RA">
    <property type="protein sequence ID" value="RPRC009539-PA"/>
    <property type="gene ID" value="RPRC009539"/>
</dbReference>
<dbReference type="GO" id="GO:0003676">
    <property type="term" value="F:nucleic acid binding"/>
    <property type="evidence" value="ECO:0007669"/>
    <property type="project" value="InterPro"/>
</dbReference>